<protein>
    <submittedName>
        <fullName evidence="1">Uncharacterized protein</fullName>
    </submittedName>
</protein>
<evidence type="ECO:0000313" key="2">
    <source>
        <dbReference type="Proteomes" id="UP001176940"/>
    </source>
</evidence>
<gene>
    <name evidence="1" type="ORF">RIMI_LOCUS13713198</name>
</gene>
<keyword evidence="2" id="KW-1185">Reference proteome</keyword>
<name>A0ABN9LXZ5_9NEOB</name>
<dbReference type="Proteomes" id="UP001176940">
    <property type="component" value="Unassembled WGS sequence"/>
</dbReference>
<reference evidence="1" key="1">
    <citation type="submission" date="2023-07" db="EMBL/GenBank/DDBJ databases">
        <authorList>
            <person name="Stuckert A."/>
        </authorList>
    </citation>
    <scope>NUCLEOTIDE SEQUENCE</scope>
</reference>
<dbReference type="EMBL" id="CAUEEQ010034269">
    <property type="protein sequence ID" value="CAJ0952071.1"/>
    <property type="molecule type" value="Genomic_DNA"/>
</dbReference>
<sequence length="111" mass="12719">MVDLKNKSRFIPPTSSAAIKAFEEAVKFDIEQLKCKGVKEYRRPNILREEMEALEELVHDGDIIIKPADKEGAVVVMDRQAYVTEVMRQLSDEHMTKDCPIDQEPCSRPNN</sequence>
<evidence type="ECO:0000313" key="1">
    <source>
        <dbReference type="EMBL" id="CAJ0952071.1"/>
    </source>
</evidence>
<comment type="caution">
    <text evidence="1">The sequence shown here is derived from an EMBL/GenBank/DDBJ whole genome shotgun (WGS) entry which is preliminary data.</text>
</comment>
<proteinExistence type="predicted"/>
<organism evidence="1 2">
    <name type="scientific">Ranitomeya imitator</name>
    <name type="common">mimic poison frog</name>
    <dbReference type="NCBI Taxonomy" id="111125"/>
    <lineage>
        <taxon>Eukaryota</taxon>
        <taxon>Metazoa</taxon>
        <taxon>Chordata</taxon>
        <taxon>Craniata</taxon>
        <taxon>Vertebrata</taxon>
        <taxon>Euteleostomi</taxon>
        <taxon>Amphibia</taxon>
        <taxon>Batrachia</taxon>
        <taxon>Anura</taxon>
        <taxon>Neobatrachia</taxon>
        <taxon>Hyloidea</taxon>
        <taxon>Dendrobatidae</taxon>
        <taxon>Dendrobatinae</taxon>
        <taxon>Ranitomeya</taxon>
    </lineage>
</organism>
<accession>A0ABN9LXZ5</accession>